<evidence type="ECO:0000313" key="2">
    <source>
        <dbReference type="EMBL" id="TWF52244.1"/>
    </source>
</evidence>
<dbReference type="Proteomes" id="UP000320653">
    <property type="component" value="Unassembled WGS sequence"/>
</dbReference>
<gene>
    <name evidence="2" type="ORF">FHW37_105343</name>
</gene>
<organism evidence="2 3">
    <name type="scientific">Neorhizobium alkalisoli</name>
    <dbReference type="NCBI Taxonomy" id="528178"/>
    <lineage>
        <taxon>Bacteria</taxon>
        <taxon>Pseudomonadati</taxon>
        <taxon>Pseudomonadota</taxon>
        <taxon>Alphaproteobacteria</taxon>
        <taxon>Hyphomicrobiales</taxon>
        <taxon>Rhizobiaceae</taxon>
        <taxon>Rhizobium/Agrobacterium group</taxon>
        <taxon>Neorhizobium</taxon>
    </lineage>
</organism>
<keyword evidence="1" id="KW-0472">Membrane</keyword>
<evidence type="ECO:0000313" key="3">
    <source>
        <dbReference type="Proteomes" id="UP000320653"/>
    </source>
</evidence>
<feature type="transmembrane region" description="Helical" evidence="1">
    <location>
        <begin position="7"/>
        <end position="25"/>
    </location>
</feature>
<dbReference type="EMBL" id="VIWP01000005">
    <property type="protein sequence ID" value="TWF52244.1"/>
    <property type="molecule type" value="Genomic_DNA"/>
</dbReference>
<keyword evidence="3" id="KW-1185">Reference proteome</keyword>
<dbReference type="RefSeq" id="WP_145639889.1">
    <property type="nucleotide sequence ID" value="NZ_VIWP01000005.1"/>
</dbReference>
<keyword evidence="1" id="KW-1133">Transmembrane helix</keyword>
<proteinExistence type="predicted"/>
<comment type="caution">
    <text evidence="2">The sequence shown here is derived from an EMBL/GenBank/DDBJ whole genome shotgun (WGS) entry which is preliminary data.</text>
</comment>
<dbReference type="InterPro" id="IPR024239">
    <property type="entry name" value="SyrA"/>
</dbReference>
<dbReference type="Pfam" id="PF11089">
    <property type="entry name" value="SyrA"/>
    <property type="match status" value="1"/>
</dbReference>
<dbReference type="OrthoDB" id="9802759at2"/>
<dbReference type="AlphaFoldDB" id="A0A561QPD8"/>
<keyword evidence="1" id="KW-0812">Transmembrane</keyword>
<accession>A0A561QPD8</accession>
<name>A0A561QPD8_9HYPH</name>
<reference evidence="2 3" key="1">
    <citation type="submission" date="2019-06" db="EMBL/GenBank/DDBJ databases">
        <title>Sorghum-associated microbial communities from plants grown in Nebraska, USA.</title>
        <authorList>
            <person name="Schachtman D."/>
        </authorList>
    </citation>
    <scope>NUCLEOTIDE SEQUENCE [LARGE SCALE GENOMIC DNA]</scope>
    <source>
        <strain evidence="2 3">1225</strain>
    </source>
</reference>
<feature type="transmembrane region" description="Helical" evidence="1">
    <location>
        <begin position="31"/>
        <end position="54"/>
    </location>
</feature>
<protein>
    <submittedName>
        <fullName evidence="2">Exopolysaccharide production repressor</fullName>
    </submittedName>
</protein>
<sequence>MYAPRVFVSMIAVLVAFAVAAYLMSGSIFTTVIQTIICAVIIQVGYFVCILYLVRREKLEAERNRPDIAAARANAVIGAKRDDIRADRPGNLPARDI</sequence>
<evidence type="ECO:0000256" key="1">
    <source>
        <dbReference type="SAM" id="Phobius"/>
    </source>
</evidence>